<dbReference type="Proteomes" id="UP001302745">
    <property type="component" value="Unassembled WGS sequence"/>
</dbReference>
<evidence type="ECO:0000259" key="2">
    <source>
        <dbReference type="Pfam" id="PF26640"/>
    </source>
</evidence>
<organism evidence="3 4">
    <name type="scientific">Chaetomidium leptoderma</name>
    <dbReference type="NCBI Taxonomy" id="669021"/>
    <lineage>
        <taxon>Eukaryota</taxon>
        <taxon>Fungi</taxon>
        <taxon>Dikarya</taxon>
        <taxon>Ascomycota</taxon>
        <taxon>Pezizomycotina</taxon>
        <taxon>Sordariomycetes</taxon>
        <taxon>Sordariomycetidae</taxon>
        <taxon>Sordariales</taxon>
        <taxon>Chaetomiaceae</taxon>
        <taxon>Chaetomidium</taxon>
    </lineage>
</organism>
<proteinExistence type="predicted"/>
<evidence type="ECO:0000313" key="4">
    <source>
        <dbReference type="Proteomes" id="UP001302745"/>
    </source>
</evidence>
<reference evidence="3" key="2">
    <citation type="submission" date="2023-05" db="EMBL/GenBank/DDBJ databases">
        <authorList>
            <consortium name="Lawrence Berkeley National Laboratory"/>
            <person name="Steindorff A."/>
            <person name="Hensen N."/>
            <person name="Bonometti L."/>
            <person name="Westerberg I."/>
            <person name="Brannstrom I.O."/>
            <person name="Guillou S."/>
            <person name="Cros-Aarteil S."/>
            <person name="Calhoun S."/>
            <person name="Haridas S."/>
            <person name="Kuo A."/>
            <person name="Mondo S."/>
            <person name="Pangilinan J."/>
            <person name="Riley R."/>
            <person name="Labutti K."/>
            <person name="Andreopoulos B."/>
            <person name="Lipzen A."/>
            <person name="Chen C."/>
            <person name="Yanf M."/>
            <person name="Daum C."/>
            <person name="Ng V."/>
            <person name="Clum A."/>
            <person name="Ohm R."/>
            <person name="Martin F."/>
            <person name="Silar P."/>
            <person name="Natvig D."/>
            <person name="Lalanne C."/>
            <person name="Gautier V."/>
            <person name="Ament-Velasquez S.L."/>
            <person name="Kruys A."/>
            <person name="Hutchinson M.I."/>
            <person name="Powell A.J."/>
            <person name="Barry K."/>
            <person name="Miller A.N."/>
            <person name="Grigoriev I.V."/>
            <person name="Debuchy R."/>
            <person name="Gladieux P."/>
            <person name="Thoren M.H."/>
            <person name="Johannesson H."/>
        </authorList>
    </citation>
    <scope>NUCLEOTIDE SEQUENCE</scope>
    <source>
        <strain evidence="3">CBS 538.74</strain>
    </source>
</reference>
<gene>
    <name evidence="3" type="ORF">C8A00DRAFT_30979</name>
</gene>
<dbReference type="EMBL" id="MU856873">
    <property type="protein sequence ID" value="KAK4156166.1"/>
    <property type="molecule type" value="Genomic_DNA"/>
</dbReference>
<reference evidence="3" key="1">
    <citation type="journal article" date="2023" name="Mol. Phylogenet. Evol.">
        <title>Genome-scale phylogeny and comparative genomics of the fungal order Sordariales.</title>
        <authorList>
            <person name="Hensen N."/>
            <person name="Bonometti L."/>
            <person name="Westerberg I."/>
            <person name="Brannstrom I.O."/>
            <person name="Guillou S."/>
            <person name="Cros-Aarteil S."/>
            <person name="Calhoun S."/>
            <person name="Haridas S."/>
            <person name="Kuo A."/>
            <person name="Mondo S."/>
            <person name="Pangilinan J."/>
            <person name="Riley R."/>
            <person name="LaButti K."/>
            <person name="Andreopoulos B."/>
            <person name="Lipzen A."/>
            <person name="Chen C."/>
            <person name="Yan M."/>
            <person name="Daum C."/>
            <person name="Ng V."/>
            <person name="Clum A."/>
            <person name="Steindorff A."/>
            <person name="Ohm R.A."/>
            <person name="Martin F."/>
            <person name="Silar P."/>
            <person name="Natvig D.O."/>
            <person name="Lalanne C."/>
            <person name="Gautier V."/>
            <person name="Ament-Velasquez S.L."/>
            <person name="Kruys A."/>
            <person name="Hutchinson M.I."/>
            <person name="Powell A.J."/>
            <person name="Barry K."/>
            <person name="Miller A.N."/>
            <person name="Grigoriev I.V."/>
            <person name="Debuchy R."/>
            <person name="Gladieux P."/>
            <person name="Hiltunen Thoren M."/>
            <person name="Johannesson H."/>
        </authorList>
    </citation>
    <scope>NUCLEOTIDE SEQUENCE</scope>
    <source>
        <strain evidence="3">CBS 538.74</strain>
    </source>
</reference>
<evidence type="ECO:0000313" key="3">
    <source>
        <dbReference type="EMBL" id="KAK4156166.1"/>
    </source>
</evidence>
<protein>
    <submittedName>
        <fullName evidence="3">Heterokaryon incompatibility protein-domain-containing protein</fullName>
    </submittedName>
</protein>
<evidence type="ECO:0000259" key="1">
    <source>
        <dbReference type="Pfam" id="PF06985"/>
    </source>
</evidence>
<dbReference type="Pfam" id="PF06985">
    <property type="entry name" value="HET"/>
    <property type="match status" value="1"/>
</dbReference>
<dbReference type="Pfam" id="PF26640">
    <property type="entry name" value="DUF8212"/>
    <property type="match status" value="1"/>
</dbReference>
<comment type="caution">
    <text evidence="3">The sequence shown here is derived from an EMBL/GenBank/DDBJ whole genome shotgun (WGS) entry which is preliminary data.</text>
</comment>
<dbReference type="PANTHER" id="PTHR10622:SF10">
    <property type="entry name" value="HET DOMAIN-CONTAINING PROTEIN"/>
    <property type="match status" value="1"/>
</dbReference>
<dbReference type="PANTHER" id="PTHR10622">
    <property type="entry name" value="HET DOMAIN-CONTAINING PROTEIN"/>
    <property type="match status" value="1"/>
</dbReference>
<dbReference type="InterPro" id="IPR010730">
    <property type="entry name" value="HET"/>
</dbReference>
<feature type="domain" description="Heterokaryon incompatibility" evidence="1">
    <location>
        <begin position="23"/>
        <end position="115"/>
    </location>
</feature>
<dbReference type="AlphaFoldDB" id="A0AAN6VTY4"/>
<accession>A0AAN6VTY4</accession>
<keyword evidence="4" id="KW-1185">Reference proteome</keyword>
<dbReference type="InterPro" id="IPR058525">
    <property type="entry name" value="DUF8212"/>
</dbReference>
<name>A0AAN6VTY4_9PEZI</name>
<feature type="domain" description="DUF8212" evidence="2">
    <location>
        <begin position="227"/>
        <end position="301"/>
    </location>
</feature>
<sequence length="369" mass="41524">MKLLNVHTGEIHEFLSDTDVEPYAILSHTWAEDEVTFEDLQSLPKETLAAKKGFAKIYHCCVQAAADGYGWAWVDTCCIDKRSSAELSEAINCMFRWYKNAAICYVYFADVQAHATGLGDIHHELACARWFTRGWTLQELLASREMVLYSRDWKRIGTKHDLAINLAWITGIEVKYLRGVVSLATASVSKRMSWAAQRSTSRTEDIAYCLLGIFDINMPLLYGEGKKAFRRLQEEILKANPADHTLLAWGRIVSCPPMRWVDDAPQLYGYKYIPWDEAEASQTLRGLFAESPKDFQHSAGLLPLPRAGGRYDSSLISLNRPMTPAVYPTITGAGVMLELFTHALALPRQFSYLSIPGVWSYSAGWTSSC</sequence>